<evidence type="ECO:0000313" key="2">
    <source>
        <dbReference type="Proteomes" id="UP000001514"/>
    </source>
</evidence>
<organism evidence="2">
    <name type="scientific">Selaginella moellendorffii</name>
    <name type="common">Spikemoss</name>
    <dbReference type="NCBI Taxonomy" id="88036"/>
    <lineage>
        <taxon>Eukaryota</taxon>
        <taxon>Viridiplantae</taxon>
        <taxon>Streptophyta</taxon>
        <taxon>Embryophyta</taxon>
        <taxon>Tracheophyta</taxon>
        <taxon>Lycopodiopsida</taxon>
        <taxon>Selaginellales</taxon>
        <taxon>Selaginellaceae</taxon>
        <taxon>Selaginella</taxon>
    </lineage>
</organism>
<proteinExistence type="predicted"/>
<dbReference type="AlphaFoldDB" id="D8T3E5"/>
<dbReference type="GO" id="GO:0009537">
    <property type="term" value="C:proplastid"/>
    <property type="evidence" value="ECO:0000318"/>
    <property type="project" value="GO_Central"/>
</dbReference>
<dbReference type="Gramene" id="EFJ08845">
    <property type="protein sequence ID" value="EFJ08845"/>
    <property type="gene ID" value="SELMODRAFT_160631"/>
</dbReference>
<dbReference type="PANTHER" id="PTHR37219:SF1">
    <property type="entry name" value="PROTEIN PALE CRESS, CHLOROPLASTIC"/>
    <property type="match status" value="1"/>
</dbReference>
<name>D8T3E5_SELML</name>
<dbReference type="GO" id="GO:0071482">
    <property type="term" value="P:cellular response to light stimulus"/>
    <property type="evidence" value="ECO:0000318"/>
    <property type="project" value="GO_Central"/>
</dbReference>
<dbReference type="GO" id="GO:0009501">
    <property type="term" value="C:amyloplast"/>
    <property type="evidence" value="ECO:0000318"/>
    <property type="project" value="GO_Central"/>
</dbReference>
<accession>D8T3E5</accession>
<dbReference type="GO" id="GO:0009513">
    <property type="term" value="C:etioplast"/>
    <property type="evidence" value="ECO:0000318"/>
    <property type="project" value="GO_Central"/>
</dbReference>
<sequence length="262" mass="30766">MTKEEFLARPIDEEWEKARRQETADLERRRREEDEEEVRLALEYRRIGSSLKNYPQEEVNKARRLVANFIKSGEEIEEMIVEAGDNEELTPLLLLVIKSRLELARQDDEREAVEALDLLHRRVEYEIRKRQASPSMRLLNELLNLHDGTDDTEWLRKARHRMLKAFPPEHAFTILAPRGFDLSSHHGPIDAPVEGDDDDVLLRIDFIREVNQLVKEVEAQIHSHEVEGLDTDAVALRLRLEDKKRNLQYVKDLLEVAIALKW</sequence>
<dbReference type="eggNOG" id="ENOG502QVUP">
    <property type="taxonomic scope" value="Eukaryota"/>
</dbReference>
<dbReference type="KEGG" id="smo:SELMODRAFT_160631"/>
<dbReference type="GO" id="GO:0009658">
    <property type="term" value="P:chloroplast organization"/>
    <property type="evidence" value="ECO:0000318"/>
    <property type="project" value="GO_Central"/>
</dbReference>
<keyword evidence="2" id="KW-1185">Reference proteome</keyword>
<evidence type="ECO:0000313" key="1">
    <source>
        <dbReference type="EMBL" id="EFJ08845.1"/>
    </source>
</evidence>
<dbReference type="FunCoup" id="D8T3E5">
    <property type="interactions" value="879"/>
</dbReference>
<dbReference type="GO" id="GO:0010239">
    <property type="term" value="P:chloroplast mRNA processing"/>
    <property type="evidence" value="ECO:0007669"/>
    <property type="project" value="InterPro"/>
</dbReference>
<gene>
    <name evidence="1" type="ORF">SELMODRAFT_160631</name>
</gene>
<dbReference type="OMA" id="NMHDGFN"/>
<dbReference type="GO" id="GO:0009965">
    <property type="term" value="P:leaf morphogenesis"/>
    <property type="evidence" value="ECO:0000318"/>
    <property type="project" value="GO_Central"/>
</dbReference>
<dbReference type="OrthoDB" id="1933879at2759"/>
<dbReference type="InterPro" id="IPR034563">
    <property type="entry name" value="PALE_CRESS"/>
</dbReference>
<dbReference type="GO" id="GO:0009509">
    <property type="term" value="C:chromoplast"/>
    <property type="evidence" value="ECO:0000318"/>
    <property type="project" value="GO_Central"/>
</dbReference>
<dbReference type="HOGENOM" id="CLU_071161_0_0_1"/>
<dbReference type="EMBL" id="GL377669">
    <property type="protein sequence ID" value="EFJ08845.1"/>
    <property type="molecule type" value="Genomic_DNA"/>
</dbReference>
<dbReference type="InParanoid" id="D8T3E5"/>
<reference evidence="1 2" key="1">
    <citation type="journal article" date="2011" name="Science">
        <title>The Selaginella genome identifies genetic changes associated with the evolution of vascular plants.</title>
        <authorList>
            <person name="Banks J.A."/>
            <person name="Nishiyama T."/>
            <person name="Hasebe M."/>
            <person name="Bowman J.L."/>
            <person name="Gribskov M."/>
            <person name="dePamphilis C."/>
            <person name="Albert V.A."/>
            <person name="Aono N."/>
            <person name="Aoyama T."/>
            <person name="Ambrose B.A."/>
            <person name="Ashton N.W."/>
            <person name="Axtell M.J."/>
            <person name="Barker E."/>
            <person name="Barker M.S."/>
            <person name="Bennetzen J.L."/>
            <person name="Bonawitz N.D."/>
            <person name="Chapple C."/>
            <person name="Cheng C."/>
            <person name="Correa L.G."/>
            <person name="Dacre M."/>
            <person name="DeBarry J."/>
            <person name="Dreyer I."/>
            <person name="Elias M."/>
            <person name="Engstrom E.M."/>
            <person name="Estelle M."/>
            <person name="Feng L."/>
            <person name="Finet C."/>
            <person name="Floyd S.K."/>
            <person name="Frommer W.B."/>
            <person name="Fujita T."/>
            <person name="Gramzow L."/>
            <person name="Gutensohn M."/>
            <person name="Harholt J."/>
            <person name="Hattori M."/>
            <person name="Heyl A."/>
            <person name="Hirai T."/>
            <person name="Hiwatashi Y."/>
            <person name="Ishikawa M."/>
            <person name="Iwata M."/>
            <person name="Karol K.G."/>
            <person name="Koehler B."/>
            <person name="Kolukisaoglu U."/>
            <person name="Kubo M."/>
            <person name="Kurata T."/>
            <person name="Lalonde S."/>
            <person name="Li K."/>
            <person name="Li Y."/>
            <person name="Litt A."/>
            <person name="Lyons E."/>
            <person name="Manning G."/>
            <person name="Maruyama T."/>
            <person name="Michael T.P."/>
            <person name="Mikami K."/>
            <person name="Miyazaki S."/>
            <person name="Morinaga S."/>
            <person name="Murata T."/>
            <person name="Mueller-Roeber B."/>
            <person name="Nelson D.R."/>
            <person name="Obara M."/>
            <person name="Oguri Y."/>
            <person name="Olmstead R.G."/>
            <person name="Onodera N."/>
            <person name="Petersen B.L."/>
            <person name="Pils B."/>
            <person name="Prigge M."/>
            <person name="Rensing S.A."/>
            <person name="Riano-Pachon D.M."/>
            <person name="Roberts A.W."/>
            <person name="Sato Y."/>
            <person name="Scheller H.V."/>
            <person name="Schulz B."/>
            <person name="Schulz C."/>
            <person name="Shakirov E.V."/>
            <person name="Shibagaki N."/>
            <person name="Shinohara N."/>
            <person name="Shippen D.E."/>
            <person name="Soerensen I."/>
            <person name="Sotooka R."/>
            <person name="Sugimoto N."/>
            <person name="Sugita M."/>
            <person name="Sumikawa N."/>
            <person name="Tanurdzic M."/>
            <person name="Theissen G."/>
            <person name="Ulvskov P."/>
            <person name="Wakazuki S."/>
            <person name="Weng J.K."/>
            <person name="Willats W.W."/>
            <person name="Wipf D."/>
            <person name="Wolf P.G."/>
            <person name="Yang L."/>
            <person name="Zimmer A.D."/>
            <person name="Zhu Q."/>
            <person name="Mitros T."/>
            <person name="Hellsten U."/>
            <person name="Loque D."/>
            <person name="Otillar R."/>
            <person name="Salamov A."/>
            <person name="Schmutz J."/>
            <person name="Shapiro H."/>
            <person name="Lindquist E."/>
            <person name="Lucas S."/>
            <person name="Rokhsar D."/>
            <person name="Grigoriev I.V."/>
        </authorList>
    </citation>
    <scope>NUCLEOTIDE SEQUENCE [LARGE SCALE GENOMIC DNA]</scope>
</reference>
<dbReference type="GO" id="GO:0009507">
    <property type="term" value="C:chloroplast"/>
    <property type="evidence" value="ECO:0000318"/>
    <property type="project" value="GO_Central"/>
</dbReference>
<dbReference type="STRING" id="88036.D8T3E5"/>
<protein>
    <submittedName>
        <fullName evidence="1">Uncharacterized protein</fullName>
    </submittedName>
</protein>
<dbReference type="Proteomes" id="UP000001514">
    <property type="component" value="Unassembled WGS sequence"/>
</dbReference>
<dbReference type="PANTHER" id="PTHR37219">
    <property type="entry name" value="PROTEIN PALE CRESS, CHLOROPLASTIC"/>
    <property type="match status" value="1"/>
</dbReference>